<protein>
    <submittedName>
        <fullName evidence="2">Thiol-disulfide isomerase</fullName>
    </submittedName>
</protein>
<dbReference type="Pfam" id="PF20029">
    <property type="entry name" value="DUF6436"/>
    <property type="match status" value="1"/>
</dbReference>
<reference evidence="2 3" key="1">
    <citation type="submission" date="2021-04" db="EMBL/GenBank/DDBJ databases">
        <title>Pseudomonas boanensis sp. nov., a bacterium isolated from river water used for household purposes in Boane District, Mozambique.</title>
        <authorList>
            <person name="Nicklasson M."/>
            <person name="Martin-Rodriguez A.J."/>
            <person name="Thorell K."/>
            <person name="Neves L."/>
            <person name="Mussagy A."/>
            <person name="Rydberg H.A."/>
            <person name="Hernroth B."/>
            <person name="Svensson-Stadler L."/>
            <person name="Sjoling A."/>
        </authorList>
    </citation>
    <scope>NUCLEOTIDE SEQUENCE [LARGE SCALE GENOMIC DNA]</scope>
    <source>
        <strain evidence="2 3">DB1</strain>
    </source>
</reference>
<dbReference type="Gene3D" id="3.40.30.10">
    <property type="entry name" value="Glutaredoxin"/>
    <property type="match status" value="1"/>
</dbReference>
<dbReference type="SUPFAM" id="SSF52833">
    <property type="entry name" value="Thioredoxin-like"/>
    <property type="match status" value="1"/>
</dbReference>
<dbReference type="PROSITE" id="PS51352">
    <property type="entry name" value="THIOREDOXIN_2"/>
    <property type="match status" value="1"/>
</dbReference>
<dbReference type="Proteomes" id="UP001519667">
    <property type="component" value="Unassembled WGS sequence"/>
</dbReference>
<proteinExistence type="predicted"/>
<keyword evidence="3" id="KW-1185">Reference proteome</keyword>
<sequence length="193" mass="20740">MRSSSPKTLLSCLLVVACIAATFAAYRWYETRYIRPFNPQATVFSGENLQLPVNLAGPGPIRLVHFWDPACPCNAGNQQHLAELIERFVAQGVEFYAVQKPGSSGHLPPTLQALQPLKEVPGADQVPAVPAVGIWDKDGHLAYFGPYSEGAVCNSANSFIEPVLEALIANRPVAAAGTLASGCFCSWRTTTEP</sequence>
<dbReference type="InterPro" id="IPR045494">
    <property type="entry name" value="DUF6436"/>
</dbReference>
<keyword evidence="2" id="KW-0413">Isomerase</keyword>
<accession>A0ABS5XKY8</accession>
<comment type="caution">
    <text evidence="2">The sequence shown here is derived from an EMBL/GenBank/DDBJ whole genome shotgun (WGS) entry which is preliminary data.</text>
</comment>
<evidence type="ECO:0000259" key="1">
    <source>
        <dbReference type="PROSITE" id="PS51352"/>
    </source>
</evidence>
<feature type="domain" description="Thioredoxin" evidence="1">
    <location>
        <begin position="28"/>
        <end position="169"/>
    </location>
</feature>
<dbReference type="GO" id="GO:0016853">
    <property type="term" value="F:isomerase activity"/>
    <property type="evidence" value="ECO:0007669"/>
    <property type="project" value="UniProtKB-KW"/>
</dbReference>
<dbReference type="RefSeq" id="WP_215377310.1">
    <property type="nucleotide sequence ID" value="NZ_JAGTIS010000009.1"/>
</dbReference>
<dbReference type="InterPro" id="IPR036249">
    <property type="entry name" value="Thioredoxin-like_sf"/>
</dbReference>
<name>A0ABS5XKY8_9GAMM</name>
<evidence type="ECO:0000313" key="2">
    <source>
        <dbReference type="EMBL" id="MBT8767796.1"/>
    </source>
</evidence>
<evidence type="ECO:0000313" key="3">
    <source>
        <dbReference type="Proteomes" id="UP001519667"/>
    </source>
</evidence>
<gene>
    <name evidence="2" type="ORF">J7302_16920</name>
</gene>
<organism evidence="2 3">
    <name type="scientific">Metapseudomonas boanensis</name>
    <dbReference type="NCBI Taxonomy" id="2822138"/>
    <lineage>
        <taxon>Bacteria</taxon>
        <taxon>Pseudomonadati</taxon>
        <taxon>Pseudomonadota</taxon>
        <taxon>Gammaproteobacteria</taxon>
        <taxon>Pseudomonadales</taxon>
        <taxon>Pseudomonadaceae</taxon>
        <taxon>Metapseudomonas</taxon>
    </lineage>
</organism>
<dbReference type="EMBL" id="JAGTIS010000009">
    <property type="protein sequence ID" value="MBT8767796.1"/>
    <property type="molecule type" value="Genomic_DNA"/>
</dbReference>
<dbReference type="InterPro" id="IPR013766">
    <property type="entry name" value="Thioredoxin_domain"/>
</dbReference>
<dbReference type="PROSITE" id="PS51257">
    <property type="entry name" value="PROKAR_LIPOPROTEIN"/>
    <property type="match status" value="1"/>
</dbReference>